<dbReference type="GO" id="GO:0046872">
    <property type="term" value="F:metal ion binding"/>
    <property type="evidence" value="ECO:0007669"/>
    <property type="project" value="UniProtKB-KW"/>
</dbReference>
<dbReference type="EMBL" id="BKCJ010009892">
    <property type="protein sequence ID" value="GEU89119.1"/>
    <property type="molecule type" value="Genomic_DNA"/>
</dbReference>
<dbReference type="Pfam" id="PF22936">
    <property type="entry name" value="Pol_BBD"/>
    <property type="match status" value="1"/>
</dbReference>
<dbReference type="InterPro" id="IPR012337">
    <property type="entry name" value="RNaseH-like_sf"/>
</dbReference>
<sequence>MPTSSNVLSFGVDAVEDYKENTLRDYYCWLKTYCYWYKLKLLDNAVDSTLRQFYPKLLTPYYSLRDKDLQESKDLQVMRIEQYFLMTDYSLWKVILNGDSPIPTRVIDGVVQPVAPTTAEQRNKETKKVQKTLLKQQYNNFIGSSFESLDQIHDRLQKLISQLEILGESLSQKDTNLKFLRSLPIEWRTHTLIWRNKTDLEDQHLDYLFNSLKIYEAEVKSSSTASPTTQNIAFVSSQNINSTNESVSVVASFFDASTKVHVFPLPNVDTLSDAVIYSFFASQSNSPQLDNNNLKQIDDDDLEEMDLKWQMALLTMRAKRFLQKTGRNLRANKTTSIGFDMNYHRRGHFATKCSYDWSFQAEEEPTNYALMAFTSLSFSKSVEARILVYQQNETIFEEDIKLLTLDVKLIDNALVDLRKKFKKAEQERDELKLKLDKFQTSSKNLSQLLASQTNDKTGLGYDNQVFNSFVFACDEMFSFEFDVSMPASPVYNRYQSGEGYHVVPPPYTGTFMPLKPDLTKVTRTRSAKTIVTKPHSPPRRIINLRPSPTHSNFSLKVTTIKASHVNAVKGNWGNPHHALKDKEVINSGCSRHMIGNMSYLSDFEEINGGYVAFGGNPKGGKITGKGKIRIDTKCIVLSSDFKLPDENHVLLRVLRENNMYNVDLKNIVPLGDDYSRFSWVFFLATKDETSPILKTFITGIKNQLSLNVKIIKSDDETKFKNQDLNQFCGIKREFSVVRTTQQNGIAERKNRTLIEAARTMQADSLFPIPFWAKAVNTTCYIQNRVLVTKPHTPYELLLGRTPSIGFMRLFGCPVTILNTLDPLGKFDGKADEGFLVGYSISSKAFKVFNGRTRIVQETLHINFLENKPNVAGSGPTWLFDIDTLTKSMNYQPVIVGNQHNPSAGIQEHFDTDKAGEGNVQQYVLFPLWSFGSKDPHNTNDDNTFEVKEHEFEVQKPQFAVRVSLRSSAKIKKHDDKTNKEAKRKSHVKLSTRFRNLSEEFENFSDNSTNEVNVASTPVFAVGISSYVDPSQYPDDPNMLALEDITYSDDEEDVGAEVDFSNLETTITVSPIPTTIVHKDHLVTQIIGDLSSATQTRSMTRMVKDQGGLTQINNLDFHTYMFTCFLSQEEPKRVHQALKDPSWIEAMNKARLVAQGHTQEEGIDYEEVFAPVTRLEAIRFKDLDYPDKVYKVVKALYGLHQAPRAWYETLSNYLLENGFHRGRIDQTLFIKKQKVKQKQDGTFISQDKYVAEILRKFGLTDGKSSNTPIDTEKPLLKDHDGEDVDVHTYSPDQMVSGKDSSNPLVADNLPKIIWYSTHHVALMKSWLVQKQMALGKDESNPFIVDSLLKTIW</sequence>
<evidence type="ECO:0000256" key="2">
    <source>
        <dbReference type="ARBA" id="ARBA00022723"/>
    </source>
</evidence>
<evidence type="ECO:0000256" key="1">
    <source>
        <dbReference type="ARBA" id="ARBA00022670"/>
    </source>
</evidence>
<dbReference type="InterPro" id="IPR001584">
    <property type="entry name" value="Integrase_cat-core"/>
</dbReference>
<dbReference type="Pfam" id="PF25597">
    <property type="entry name" value="SH3_retrovirus"/>
    <property type="match status" value="1"/>
</dbReference>
<comment type="caution">
    <text evidence="6">The sequence shown here is derived from an EMBL/GenBank/DDBJ whole genome shotgun (WGS) entry which is preliminary data.</text>
</comment>
<dbReference type="SUPFAM" id="SSF53098">
    <property type="entry name" value="Ribonuclease H-like"/>
    <property type="match status" value="1"/>
</dbReference>
<protein>
    <submittedName>
        <fullName evidence="6">Putative ribonuclease H-like domain-containing protein</fullName>
    </submittedName>
</protein>
<reference evidence="6" key="1">
    <citation type="journal article" date="2019" name="Sci. Rep.">
        <title>Draft genome of Tanacetum cinerariifolium, the natural source of mosquito coil.</title>
        <authorList>
            <person name="Yamashiro T."/>
            <person name="Shiraishi A."/>
            <person name="Satake H."/>
            <person name="Nakayama K."/>
        </authorList>
    </citation>
    <scope>NUCLEOTIDE SEQUENCE</scope>
</reference>
<dbReference type="InterPro" id="IPR039537">
    <property type="entry name" value="Retrotran_Ty1/copia-like"/>
</dbReference>
<dbReference type="GO" id="GO:0015074">
    <property type="term" value="P:DNA integration"/>
    <property type="evidence" value="ECO:0007669"/>
    <property type="project" value="InterPro"/>
</dbReference>
<dbReference type="PANTHER" id="PTHR42648:SF32">
    <property type="entry name" value="RIBONUCLEASE H-LIKE DOMAIN, GAG-PRE-INTEGRASE DOMAIN PROTEIN-RELATED"/>
    <property type="match status" value="1"/>
</dbReference>
<dbReference type="PANTHER" id="PTHR42648">
    <property type="entry name" value="TRANSPOSASE, PUTATIVE-RELATED"/>
    <property type="match status" value="1"/>
</dbReference>
<dbReference type="InterPro" id="IPR054722">
    <property type="entry name" value="PolX-like_BBD"/>
</dbReference>
<evidence type="ECO:0000313" key="6">
    <source>
        <dbReference type="EMBL" id="GEU89119.1"/>
    </source>
</evidence>
<feature type="coiled-coil region" evidence="4">
    <location>
        <begin position="407"/>
        <end position="441"/>
    </location>
</feature>
<dbReference type="PROSITE" id="PS50994">
    <property type="entry name" value="INTEGRASE"/>
    <property type="match status" value="1"/>
</dbReference>
<keyword evidence="1" id="KW-0645">Protease</keyword>
<keyword evidence="2" id="KW-0479">Metal-binding</keyword>
<organism evidence="6">
    <name type="scientific">Tanacetum cinerariifolium</name>
    <name type="common">Dalmatian daisy</name>
    <name type="synonym">Chrysanthemum cinerariifolium</name>
    <dbReference type="NCBI Taxonomy" id="118510"/>
    <lineage>
        <taxon>Eukaryota</taxon>
        <taxon>Viridiplantae</taxon>
        <taxon>Streptophyta</taxon>
        <taxon>Embryophyta</taxon>
        <taxon>Tracheophyta</taxon>
        <taxon>Spermatophyta</taxon>
        <taxon>Magnoliopsida</taxon>
        <taxon>eudicotyledons</taxon>
        <taxon>Gunneridae</taxon>
        <taxon>Pentapetalae</taxon>
        <taxon>asterids</taxon>
        <taxon>campanulids</taxon>
        <taxon>Asterales</taxon>
        <taxon>Asteraceae</taxon>
        <taxon>Asteroideae</taxon>
        <taxon>Anthemideae</taxon>
        <taxon>Anthemidinae</taxon>
        <taxon>Tanacetum</taxon>
    </lineage>
</organism>
<accession>A0A6L2NUT7</accession>
<evidence type="ECO:0000259" key="5">
    <source>
        <dbReference type="PROSITE" id="PS50994"/>
    </source>
</evidence>
<dbReference type="Pfam" id="PF14223">
    <property type="entry name" value="Retrotran_gag_2"/>
    <property type="match status" value="1"/>
</dbReference>
<dbReference type="GO" id="GO:0006508">
    <property type="term" value="P:proteolysis"/>
    <property type="evidence" value="ECO:0007669"/>
    <property type="project" value="UniProtKB-KW"/>
</dbReference>
<evidence type="ECO:0000256" key="3">
    <source>
        <dbReference type="ARBA" id="ARBA00022801"/>
    </source>
</evidence>
<dbReference type="InterPro" id="IPR036397">
    <property type="entry name" value="RNaseH_sf"/>
</dbReference>
<feature type="domain" description="Integrase catalytic" evidence="5">
    <location>
        <begin position="640"/>
        <end position="801"/>
    </location>
</feature>
<dbReference type="GO" id="GO:0003676">
    <property type="term" value="F:nucleic acid binding"/>
    <property type="evidence" value="ECO:0007669"/>
    <property type="project" value="InterPro"/>
</dbReference>
<name>A0A6L2NUT7_TANCI</name>
<keyword evidence="3" id="KW-0378">Hydrolase</keyword>
<proteinExistence type="predicted"/>
<dbReference type="GO" id="GO:0008233">
    <property type="term" value="F:peptidase activity"/>
    <property type="evidence" value="ECO:0007669"/>
    <property type="project" value="UniProtKB-KW"/>
</dbReference>
<evidence type="ECO:0000256" key="4">
    <source>
        <dbReference type="SAM" id="Coils"/>
    </source>
</evidence>
<keyword evidence="4" id="KW-0175">Coiled coil</keyword>
<dbReference type="Pfam" id="PF07727">
    <property type="entry name" value="RVT_2"/>
    <property type="match status" value="1"/>
</dbReference>
<dbReference type="Gene3D" id="3.30.420.10">
    <property type="entry name" value="Ribonuclease H-like superfamily/Ribonuclease H"/>
    <property type="match status" value="1"/>
</dbReference>
<dbReference type="InterPro" id="IPR057670">
    <property type="entry name" value="SH3_retrovirus"/>
</dbReference>
<gene>
    <name evidence="6" type="ORF">Tci_061097</name>
</gene>
<dbReference type="InterPro" id="IPR013103">
    <property type="entry name" value="RVT_2"/>
</dbReference>